<evidence type="ECO:0000313" key="3">
    <source>
        <dbReference type="Proteomes" id="UP000013248"/>
    </source>
</evidence>
<dbReference type="Gene3D" id="2.180.10.10">
    <property type="entry name" value="RHS repeat-associated core"/>
    <property type="match status" value="1"/>
</dbReference>
<dbReference type="STRING" id="1217705.F900_02452"/>
<dbReference type="EMBL" id="APRP01000028">
    <property type="protein sequence ID" value="ENW99646.1"/>
    <property type="molecule type" value="Genomic_DNA"/>
</dbReference>
<accession>N9NA53</accession>
<dbReference type="InterPro" id="IPR050708">
    <property type="entry name" value="T6SS_VgrG/RHS"/>
</dbReference>
<dbReference type="NCBIfam" id="TIGR03696">
    <property type="entry name" value="Rhs_assc_core"/>
    <property type="match status" value="1"/>
</dbReference>
<dbReference type="PANTHER" id="PTHR32305">
    <property type="match status" value="1"/>
</dbReference>
<comment type="caution">
    <text evidence="2">The sequence shown here is derived from an EMBL/GenBank/DDBJ whole genome shotgun (WGS) entry which is preliminary data.</text>
</comment>
<dbReference type="InterPro" id="IPR022385">
    <property type="entry name" value="Rhs_assc_core"/>
</dbReference>
<dbReference type="Proteomes" id="UP000013248">
    <property type="component" value="Unassembled WGS sequence"/>
</dbReference>
<dbReference type="AlphaFoldDB" id="N9NA53"/>
<evidence type="ECO:0000256" key="1">
    <source>
        <dbReference type="SAM" id="MobiDB-lite"/>
    </source>
</evidence>
<protein>
    <recommendedName>
        <fullName evidence="4">RHS repeat-associated core domain-containing protein</fullName>
    </recommendedName>
</protein>
<dbReference type="RefSeq" id="WP_005217868.1">
    <property type="nucleotide sequence ID" value="NZ_KB850089.1"/>
</dbReference>
<reference evidence="2 3" key="1">
    <citation type="submission" date="2013-02" db="EMBL/GenBank/DDBJ databases">
        <title>The Genome Sequence of Acinetobacter sp. ANC 3862.</title>
        <authorList>
            <consortium name="The Broad Institute Genome Sequencing Platform"/>
            <consortium name="The Broad Institute Genome Sequencing Center for Infectious Disease"/>
            <person name="Cerqueira G."/>
            <person name="Feldgarden M."/>
            <person name="Courvalin P."/>
            <person name="Perichon B."/>
            <person name="Grillot-Courvalin C."/>
            <person name="Clermont D."/>
            <person name="Rocha E."/>
            <person name="Yoon E.-J."/>
            <person name="Nemec A."/>
            <person name="Walker B."/>
            <person name="Young S.K."/>
            <person name="Zeng Q."/>
            <person name="Gargeya S."/>
            <person name="Fitzgerald M."/>
            <person name="Haas B."/>
            <person name="Abouelleil A."/>
            <person name="Alvarado L."/>
            <person name="Arachchi H.M."/>
            <person name="Berlin A.M."/>
            <person name="Chapman S.B."/>
            <person name="Dewar J."/>
            <person name="Goldberg J."/>
            <person name="Griggs A."/>
            <person name="Gujja S."/>
            <person name="Hansen M."/>
            <person name="Howarth C."/>
            <person name="Imamovic A."/>
            <person name="Larimer J."/>
            <person name="McCowan C."/>
            <person name="Murphy C."/>
            <person name="Neiman D."/>
            <person name="Pearson M."/>
            <person name="Priest M."/>
            <person name="Roberts A."/>
            <person name="Saif S."/>
            <person name="Shea T."/>
            <person name="Sisk P."/>
            <person name="Sykes S."/>
            <person name="Wortman J."/>
            <person name="Nusbaum C."/>
            <person name="Birren B."/>
        </authorList>
    </citation>
    <scope>NUCLEOTIDE SEQUENCE [LARGE SCALE GENOMIC DNA]</scope>
    <source>
        <strain evidence="2 3">ANC 3862</strain>
    </source>
</reference>
<evidence type="ECO:0008006" key="4">
    <source>
        <dbReference type="Google" id="ProtNLM"/>
    </source>
</evidence>
<dbReference type="HOGENOM" id="CLU_1101033_0_0_6"/>
<feature type="compositionally biased region" description="Polar residues" evidence="1">
    <location>
        <begin position="21"/>
        <end position="31"/>
    </location>
</feature>
<name>N9NA53_9GAMM</name>
<dbReference type="eggNOG" id="COG3209">
    <property type="taxonomic scope" value="Bacteria"/>
</dbReference>
<gene>
    <name evidence="2" type="ORF">F900_02452</name>
</gene>
<feature type="compositionally biased region" description="Polar residues" evidence="1">
    <location>
        <begin position="1"/>
        <end position="12"/>
    </location>
</feature>
<feature type="region of interest" description="Disordered" evidence="1">
    <location>
        <begin position="1"/>
        <end position="34"/>
    </location>
</feature>
<evidence type="ECO:0000313" key="2">
    <source>
        <dbReference type="EMBL" id="ENW99646.1"/>
    </source>
</evidence>
<organism evidence="2 3">
    <name type="scientific">Acinetobacter modestus</name>
    <dbReference type="NCBI Taxonomy" id="1776740"/>
    <lineage>
        <taxon>Bacteria</taxon>
        <taxon>Pseudomonadati</taxon>
        <taxon>Pseudomonadota</taxon>
        <taxon>Gammaproteobacteria</taxon>
        <taxon>Moraxellales</taxon>
        <taxon>Moraxellaceae</taxon>
        <taxon>Acinetobacter</taxon>
    </lineage>
</organism>
<sequence length="252" mass="28586">MTNENGQITDSYNYDAFGANTEHQGSSNNEYQYAGEQKDSTGNYYLRARYYNPSIGRFTQMDTFVGLNSMPITLNKYIYANAAPTMFVDPSGNISIAGVMAGINGQMNLQNARVAKAADQVKSIVSSLCKTSSQLAGFTQIHHSFPVFLGNTRRFGNKGDTFVDEYIHGELHKLLNLMFIINELPHPNRGKNKFRDIFENDRKDWKKALKVTKQTAKYVDKICEPIVTPKYSYDPIEPKISQAMKDWGVYKW</sequence>
<dbReference type="PANTHER" id="PTHR32305:SF15">
    <property type="entry name" value="PROTEIN RHSA-RELATED"/>
    <property type="match status" value="1"/>
</dbReference>
<dbReference type="PATRIC" id="fig|1217705.3.peg.2386"/>
<proteinExistence type="predicted"/>